<sequence>MKPTKKILDADEFFQTKVKLEEELIHLESLDRQVNEQITKLVSLSEKLITCSETNESPYFLQRSKRLQSEILKFKIKNEYKQREFDSLYHILEKIKSEDKIEFLNSALKNRIAKIAKRLVNQKQSETDSNQKSISLSFTERVKNASNLIKTNPIKPSPGKHVFICYVLEGVHFLLPKKPYRILRNIPAFKKQIKIKDKLIPMFPGPGFVLMEDGESKNKHVILMKNGEKKECGFYFDELKEDWAISKTSLDAILEKESNHNSILGKIKRKGKLYHIIKL</sequence>
<dbReference type="RefSeq" id="WP_135619765.1">
    <property type="nucleotide sequence ID" value="NZ_RQGG01000032.1"/>
</dbReference>
<proteinExistence type="predicted"/>
<protein>
    <submittedName>
        <fullName evidence="1">Uncharacterized protein</fullName>
    </submittedName>
</protein>
<dbReference type="OrthoDB" id="344127at2"/>
<dbReference type="EMBL" id="RQGG01000032">
    <property type="protein sequence ID" value="TGL51484.1"/>
    <property type="molecule type" value="Genomic_DNA"/>
</dbReference>
<keyword evidence="2" id="KW-1185">Reference proteome</keyword>
<evidence type="ECO:0000313" key="1">
    <source>
        <dbReference type="EMBL" id="TGL51484.1"/>
    </source>
</evidence>
<accession>A0A4R9JND9</accession>
<reference evidence="1" key="1">
    <citation type="journal article" date="2019" name="PLoS Negl. Trop. Dis.">
        <title>Revisiting the worldwide diversity of Leptospira species in the environment.</title>
        <authorList>
            <person name="Vincent A.T."/>
            <person name="Schiettekatte O."/>
            <person name="Bourhy P."/>
            <person name="Veyrier F.J."/>
            <person name="Picardeau M."/>
        </authorList>
    </citation>
    <scope>NUCLEOTIDE SEQUENCE [LARGE SCALE GENOMIC DNA]</scope>
    <source>
        <strain evidence="1">201702454</strain>
    </source>
</reference>
<evidence type="ECO:0000313" key="2">
    <source>
        <dbReference type="Proteomes" id="UP000297609"/>
    </source>
</evidence>
<dbReference type="Proteomes" id="UP000297609">
    <property type="component" value="Unassembled WGS sequence"/>
</dbReference>
<name>A0A4R9JND9_9LEPT</name>
<organism evidence="1 2">
    <name type="scientific">Leptospira kemamanensis</name>
    <dbReference type="NCBI Taxonomy" id="2484942"/>
    <lineage>
        <taxon>Bacteria</taxon>
        <taxon>Pseudomonadati</taxon>
        <taxon>Spirochaetota</taxon>
        <taxon>Spirochaetia</taxon>
        <taxon>Leptospirales</taxon>
        <taxon>Leptospiraceae</taxon>
        <taxon>Leptospira</taxon>
    </lineage>
</organism>
<comment type="caution">
    <text evidence="1">The sequence shown here is derived from an EMBL/GenBank/DDBJ whole genome shotgun (WGS) entry which is preliminary data.</text>
</comment>
<dbReference type="AlphaFoldDB" id="A0A4R9JND9"/>
<gene>
    <name evidence="1" type="ORF">EHQ59_11355</name>
</gene>